<dbReference type="Proteomes" id="UP000094336">
    <property type="component" value="Unassembled WGS sequence"/>
</dbReference>
<evidence type="ECO:0000256" key="7">
    <source>
        <dbReference type="ARBA" id="ARBA00022490"/>
    </source>
</evidence>
<evidence type="ECO:0000256" key="10">
    <source>
        <dbReference type="ARBA" id="ARBA00022838"/>
    </source>
</evidence>
<comment type="similarity">
    <text evidence="4">Belongs to the DASH complex DAM1 family.</text>
</comment>
<evidence type="ECO:0000256" key="8">
    <source>
        <dbReference type="ARBA" id="ARBA00022701"/>
    </source>
</evidence>
<evidence type="ECO:0000256" key="12">
    <source>
        <dbReference type="ARBA" id="ARBA00023242"/>
    </source>
</evidence>
<keyword evidence="13" id="KW-0137">Centromere</keyword>
<evidence type="ECO:0000313" key="17">
    <source>
        <dbReference type="EMBL" id="ODQ79988.1"/>
    </source>
</evidence>
<evidence type="ECO:0000256" key="6">
    <source>
        <dbReference type="ARBA" id="ARBA00022454"/>
    </source>
</evidence>
<feature type="region of interest" description="Disordered" evidence="16">
    <location>
        <begin position="132"/>
        <end position="222"/>
    </location>
</feature>
<evidence type="ECO:0000256" key="16">
    <source>
        <dbReference type="SAM" id="MobiDB-lite"/>
    </source>
</evidence>
<keyword evidence="9" id="KW-0159">Chromosome partition</keyword>
<dbReference type="AlphaFoldDB" id="A0A1E3QQS8"/>
<dbReference type="GO" id="GO:0042729">
    <property type="term" value="C:DASH complex"/>
    <property type="evidence" value="ECO:0007669"/>
    <property type="project" value="InterPro"/>
</dbReference>
<reference evidence="18" key="1">
    <citation type="submission" date="2016-05" db="EMBL/GenBank/DDBJ databases">
        <title>Comparative genomics of biotechnologically important yeasts.</title>
        <authorList>
            <consortium name="DOE Joint Genome Institute"/>
            <person name="Riley R."/>
            <person name="Haridas S."/>
            <person name="Wolfe K.H."/>
            <person name="Lopes M.R."/>
            <person name="Hittinger C.T."/>
            <person name="Goker M."/>
            <person name="Salamov A."/>
            <person name="Wisecaver J."/>
            <person name="Long T.M."/>
            <person name="Aerts A.L."/>
            <person name="Barry K."/>
            <person name="Choi C."/>
            <person name="Clum A."/>
            <person name="Coughlan A.Y."/>
            <person name="Deshpande S."/>
            <person name="Douglass A.P."/>
            <person name="Hanson S.J."/>
            <person name="Klenk H.-P."/>
            <person name="Labutti K."/>
            <person name="Lapidus A."/>
            <person name="Lindquist E."/>
            <person name="Lipzen A."/>
            <person name="Meier-Kolthoff J.P."/>
            <person name="Ohm R.A."/>
            <person name="Otillar R.P."/>
            <person name="Pangilinan J."/>
            <person name="Peng Y."/>
            <person name="Rokas A."/>
            <person name="Rosa C.A."/>
            <person name="Scheuner C."/>
            <person name="Sibirny A.A."/>
            <person name="Slot J.C."/>
            <person name="Stielow J.B."/>
            <person name="Sun H."/>
            <person name="Kurtzman C.P."/>
            <person name="Blackwell M."/>
            <person name="Grigoriev I.V."/>
            <person name="Jeffries T.W."/>
        </authorList>
    </citation>
    <scope>NUCLEOTIDE SEQUENCE [LARGE SCALE GENOMIC DNA]</scope>
    <source>
        <strain evidence="18">NRRL Y-12698</strain>
    </source>
</reference>
<comment type="subunit">
    <text evidence="15">Component of the DASH complex consisting of ASK1, DAD1, DAD2, DAD3, DAD4, DAM1, DUO1, HSK3, SPC19 and SPC34, with a stoichiometry of one copy of each subunit per complex. Multiple DASH complexes oligomerize to form a ring that encircles spindle microtubules and organizes the rod-like NDC80 complexes of the outer kinetochore. DASH complex oligomerization strengthens microtubule attachments. Within the complex, DAM1 and DUO1 may form the microtubule connections. On cytoplasmic microtubules, DASH complexes appear to form patches instead of rings. Interacts with the outer kinetochore component NDC80; the interaction is direct.</text>
</comment>
<evidence type="ECO:0000313" key="18">
    <source>
        <dbReference type="Proteomes" id="UP000094336"/>
    </source>
</evidence>
<keyword evidence="18" id="KW-1185">Reference proteome</keyword>
<keyword evidence="6" id="KW-0158">Chromosome</keyword>
<evidence type="ECO:0000256" key="5">
    <source>
        <dbReference type="ARBA" id="ARBA00020497"/>
    </source>
</evidence>
<dbReference type="PANTHER" id="PTHR28113">
    <property type="entry name" value="DASH COMPLEX SUBUNIT DAM1"/>
    <property type="match status" value="1"/>
</dbReference>
<dbReference type="PANTHER" id="PTHR28113:SF1">
    <property type="entry name" value="DASH COMPLEX SUBUNIT DAM1"/>
    <property type="match status" value="1"/>
</dbReference>
<evidence type="ECO:0000256" key="3">
    <source>
        <dbReference type="ARBA" id="ARBA00004629"/>
    </source>
</evidence>
<evidence type="ECO:0000256" key="14">
    <source>
        <dbReference type="ARBA" id="ARBA00030453"/>
    </source>
</evidence>
<keyword evidence="12" id="KW-0539">Nucleus</keyword>
<dbReference type="EMBL" id="KV454431">
    <property type="protein sequence ID" value="ODQ79988.1"/>
    <property type="molecule type" value="Genomic_DNA"/>
</dbReference>
<dbReference type="GeneID" id="30144966"/>
<dbReference type="RefSeq" id="XP_018985316.1">
    <property type="nucleotide sequence ID" value="XM_019127113.1"/>
</dbReference>
<evidence type="ECO:0000256" key="1">
    <source>
        <dbReference type="ARBA" id="ARBA00004123"/>
    </source>
</evidence>
<keyword evidence="10" id="KW-0995">Kinetochore</keyword>
<evidence type="ECO:0000256" key="4">
    <source>
        <dbReference type="ARBA" id="ARBA00010073"/>
    </source>
</evidence>
<gene>
    <name evidence="17" type="ORF">BABINDRAFT_138112</name>
</gene>
<accession>A0A1E3QQS8</accession>
<evidence type="ECO:0000256" key="9">
    <source>
        <dbReference type="ARBA" id="ARBA00022829"/>
    </source>
</evidence>
<organism evidence="17 18">
    <name type="scientific">Babjeviella inositovora NRRL Y-12698</name>
    <dbReference type="NCBI Taxonomy" id="984486"/>
    <lineage>
        <taxon>Eukaryota</taxon>
        <taxon>Fungi</taxon>
        <taxon>Dikarya</taxon>
        <taxon>Ascomycota</taxon>
        <taxon>Saccharomycotina</taxon>
        <taxon>Pichiomycetes</taxon>
        <taxon>Serinales incertae sedis</taxon>
        <taxon>Babjeviella</taxon>
    </lineage>
</organism>
<dbReference type="GO" id="GO:1990537">
    <property type="term" value="C:mitotic spindle polar microtubule"/>
    <property type="evidence" value="ECO:0007669"/>
    <property type="project" value="TreeGrafter"/>
</dbReference>
<sequence length="222" mass="24991">MSRRLSRPSTPHRMSSRLSAILPQSPRIHYPVDPENLPLDNVLTQQIFSELSDSMGDLDLNCQNLQIVHESLTSFNESFASFLYGLQMNAWCVEFTEGPTKESFLHLEKMKNLEAQIHEAETDLAELMEASKSQAAADMPPPAPKPREEDDSSDAYGANESFIVQPKTKLPRPNLHQPPRYMRGITPKGSRIPALDKPGRKVSPNGQYISRKTALNPRPPFR</sequence>
<keyword evidence="11" id="KW-0206">Cytoskeleton</keyword>
<keyword evidence="7" id="KW-0963">Cytoplasm</keyword>
<dbReference type="STRING" id="984486.A0A1E3QQS8"/>
<evidence type="ECO:0000256" key="11">
    <source>
        <dbReference type="ARBA" id="ARBA00023212"/>
    </source>
</evidence>
<evidence type="ECO:0000256" key="15">
    <source>
        <dbReference type="ARBA" id="ARBA00047036"/>
    </source>
</evidence>
<comment type="subcellular location">
    <subcellularLocation>
        <location evidence="3">Chromosome</location>
        <location evidence="3">Centromere</location>
        <location evidence="3">Kinetochore</location>
    </subcellularLocation>
    <subcellularLocation>
        <location evidence="2">Cytoplasm</location>
        <location evidence="2">Cytoskeleton</location>
        <location evidence="2">Spindle</location>
    </subcellularLocation>
    <subcellularLocation>
        <location evidence="1">Nucleus</location>
    </subcellularLocation>
</comment>
<dbReference type="GO" id="GO:0044732">
    <property type="term" value="C:mitotic spindle pole body"/>
    <property type="evidence" value="ECO:0007669"/>
    <property type="project" value="TreeGrafter"/>
</dbReference>
<dbReference type="GO" id="GO:1990758">
    <property type="term" value="P:mitotic sister chromatid biorientation"/>
    <property type="evidence" value="ECO:0007669"/>
    <property type="project" value="TreeGrafter"/>
</dbReference>
<keyword evidence="8" id="KW-0493">Microtubule</keyword>
<dbReference type="OrthoDB" id="5586015at2759"/>
<proteinExistence type="inferred from homology"/>
<evidence type="ECO:0000256" key="2">
    <source>
        <dbReference type="ARBA" id="ARBA00004186"/>
    </source>
</evidence>
<evidence type="ECO:0000256" key="13">
    <source>
        <dbReference type="ARBA" id="ARBA00023328"/>
    </source>
</evidence>
<protein>
    <recommendedName>
        <fullName evidence="5">DASH complex subunit DAM1</fullName>
    </recommendedName>
    <alternativeName>
        <fullName evidence="14">Outer kinetochore protein DAM1</fullName>
    </alternativeName>
</protein>
<dbReference type="Pfam" id="PF08653">
    <property type="entry name" value="DASH_Dam1"/>
    <property type="match status" value="1"/>
</dbReference>
<dbReference type="InterPro" id="IPR013962">
    <property type="entry name" value="DASH_Dam1"/>
</dbReference>
<name>A0A1E3QQS8_9ASCO</name>